<feature type="compositionally biased region" description="Polar residues" evidence="1">
    <location>
        <begin position="50"/>
        <end position="63"/>
    </location>
</feature>
<name>A0A3Q9G8E7_9ACTO</name>
<gene>
    <name evidence="3" type="ORF">EJ997_09110</name>
</gene>
<dbReference type="AlphaFoldDB" id="A0A3Q9G8E7"/>
<dbReference type="OrthoDB" id="5179995at2"/>
<feature type="region of interest" description="Disordered" evidence="1">
    <location>
        <begin position="50"/>
        <end position="75"/>
    </location>
</feature>
<keyword evidence="2" id="KW-0472">Membrane</keyword>
<evidence type="ECO:0000256" key="1">
    <source>
        <dbReference type="SAM" id="MobiDB-lite"/>
    </source>
</evidence>
<organism evidence="3 4">
    <name type="scientific">Flaviflexus ciconiae</name>
    <dbReference type="NCBI Taxonomy" id="2496867"/>
    <lineage>
        <taxon>Bacteria</taxon>
        <taxon>Bacillati</taxon>
        <taxon>Actinomycetota</taxon>
        <taxon>Actinomycetes</taxon>
        <taxon>Actinomycetales</taxon>
        <taxon>Actinomycetaceae</taxon>
        <taxon>Flaviflexus</taxon>
    </lineage>
</organism>
<keyword evidence="2" id="KW-1133">Transmembrane helix</keyword>
<dbReference type="KEGG" id="flh:EJ997_09110"/>
<accession>A0A3Q9G8E7</accession>
<dbReference type="Proteomes" id="UP000280344">
    <property type="component" value="Chromosome"/>
</dbReference>
<dbReference type="EMBL" id="CP034593">
    <property type="protein sequence ID" value="AZQ77467.1"/>
    <property type="molecule type" value="Genomic_DNA"/>
</dbReference>
<evidence type="ECO:0000256" key="2">
    <source>
        <dbReference type="SAM" id="Phobius"/>
    </source>
</evidence>
<protein>
    <submittedName>
        <fullName evidence="3">Uncharacterized protein</fullName>
    </submittedName>
</protein>
<keyword evidence="4" id="KW-1185">Reference proteome</keyword>
<evidence type="ECO:0000313" key="3">
    <source>
        <dbReference type="EMBL" id="AZQ77467.1"/>
    </source>
</evidence>
<reference evidence="3 4" key="1">
    <citation type="submission" date="2018-12" db="EMBL/GenBank/DDBJ databases">
        <title>Complete genome sequence of Flaviflexus sp. H23T48.</title>
        <authorList>
            <person name="Bae J.-W."/>
            <person name="Lee J.-Y."/>
        </authorList>
    </citation>
    <scope>NUCLEOTIDE SEQUENCE [LARGE SCALE GENOMIC DNA]</scope>
    <source>
        <strain evidence="3 4">H23T48</strain>
    </source>
</reference>
<dbReference type="RefSeq" id="WP_126704270.1">
    <property type="nucleotide sequence ID" value="NZ_CP034593.1"/>
</dbReference>
<keyword evidence="2" id="KW-0812">Transmembrane</keyword>
<feature type="transmembrane region" description="Helical" evidence="2">
    <location>
        <begin position="18"/>
        <end position="38"/>
    </location>
</feature>
<sequence length="282" mass="29831">MSENNTSHNRGMSPGLKAVLVVLGIILSIIIFLIWSAIIRGGADLVANAESATPTESETSGADNTEEEAPDPLAQPRASVIAIVDAPTCDSAETDTNALAELVTVSEQNGGLGDDDRQLIVDTLNKIDDSCPKDFTLDVANRVSGAGVPLALAQISDEADWVTKARPAPDGARPLTDFNTDSLNIHCTMDSTQAACSIYTYTFPSVPESCETYTQTYTVGEASDTNELCSWRIQSSNNRNANAVYANDTFACEVTGGGSTVECWSQLSGKGFTVNRNSGTTF</sequence>
<evidence type="ECO:0000313" key="4">
    <source>
        <dbReference type="Proteomes" id="UP000280344"/>
    </source>
</evidence>
<proteinExistence type="predicted"/>